<dbReference type="EMBL" id="MU275839">
    <property type="protein sequence ID" value="KAI0053682.1"/>
    <property type="molecule type" value="Genomic_DNA"/>
</dbReference>
<evidence type="ECO:0000313" key="2">
    <source>
        <dbReference type="Proteomes" id="UP000814033"/>
    </source>
</evidence>
<evidence type="ECO:0000313" key="1">
    <source>
        <dbReference type="EMBL" id="KAI0053682.1"/>
    </source>
</evidence>
<sequence>MPPPGGFEAVQYKRNLPLRGPSGLAILGGVTALCAYGFYRVGKGNIEKRELQREKTWSRIHLVPLLLAEGDRDAFRRTQAALEREREIMKDVKDWEAGKSVYNNPRYRGAESIVVL</sequence>
<organism evidence="1 2">
    <name type="scientific">Auriscalpium vulgare</name>
    <dbReference type="NCBI Taxonomy" id="40419"/>
    <lineage>
        <taxon>Eukaryota</taxon>
        <taxon>Fungi</taxon>
        <taxon>Dikarya</taxon>
        <taxon>Basidiomycota</taxon>
        <taxon>Agaricomycotina</taxon>
        <taxon>Agaricomycetes</taxon>
        <taxon>Russulales</taxon>
        <taxon>Auriscalpiaceae</taxon>
        <taxon>Auriscalpium</taxon>
    </lineage>
</organism>
<protein>
    <submittedName>
        <fullName evidence="1">Uncharacterized protein</fullName>
    </submittedName>
</protein>
<proteinExistence type="predicted"/>
<accession>A0ACB8SC01</accession>
<gene>
    <name evidence="1" type="ORF">FA95DRAFT_1508227</name>
</gene>
<comment type="caution">
    <text evidence="1">The sequence shown here is derived from an EMBL/GenBank/DDBJ whole genome shotgun (WGS) entry which is preliminary data.</text>
</comment>
<keyword evidence="2" id="KW-1185">Reference proteome</keyword>
<dbReference type="Proteomes" id="UP000814033">
    <property type="component" value="Unassembled WGS sequence"/>
</dbReference>
<reference evidence="1" key="2">
    <citation type="journal article" date="2022" name="New Phytol.">
        <title>Evolutionary transition to the ectomycorrhizal habit in the genomes of a hyperdiverse lineage of mushroom-forming fungi.</title>
        <authorList>
            <person name="Looney B."/>
            <person name="Miyauchi S."/>
            <person name="Morin E."/>
            <person name="Drula E."/>
            <person name="Courty P.E."/>
            <person name="Kohler A."/>
            <person name="Kuo A."/>
            <person name="LaButti K."/>
            <person name="Pangilinan J."/>
            <person name="Lipzen A."/>
            <person name="Riley R."/>
            <person name="Andreopoulos W."/>
            <person name="He G."/>
            <person name="Johnson J."/>
            <person name="Nolan M."/>
            <person name="Tritt A."/>
            <person name="Barry K.W."/>
            <person name="Grigoriev I.V."/>
            <person name="Nagy L.G."/>
            <person name="Hibbett D."/>
            <person name="Henrissat B."/>
            <person name="Matheny P.B."/>
            <person name="Labbe J."/>
            <person name="Martin F.M."/>
        </authorList>
    </citation>
    <scope>NUCLEOTIDE SEQUENCE</scope>
    <source>
        <strain evidence="1">FP105234-sp</strain>
    </source>
</reference>
<reference evidence="1" key="1">
    <citation type="submission" date="2021-02" db="EMBL/GenBank/DDBJ databases">
        <authorList>
            <consortium name="DOE Joint Genome Institute"/>
            <person name="Ahrendt S."/>
            <person name="Looney B.P."/>
            <person name="Miyauchi S."/>
            <person name="Morin E."/>
            <person name="Drula E."/>
            <person name="Courty P.E."/>
            <person name="Chicoki N."/>
            <person name="Fauchery L."/>
            <person name="Kohler A."/>
            <person name="Kuo A."/>
            <person name="Labutti K."/>
            <person name="Pangilinan J."/>
            <person name="Lipzen A."/>
            <person name="Riley R."/>
            <person name="Andreopoulos W."/>
            <person name="He G."/>
            <person name="Johnson J."/>
            <person name="Barry K.W."/>
            <person name="Grigoriev I.V."/>
            <person name="Nagy L."/>
            <person name="Hibbett D."/>
            <person name="Henrissat B."/>
            <person name="Matheny P.B."/>
            <person name="Labbe J."/>
            <person name="Martin F."/>
        </authorList>
    </citation>
    <scope>NUCLEOTIDE SEQUENCE</scope>
    <source>
        <strain evidence="1">FP105234-sp</strain>
    </source>
</reference>
<name>A0ACB8SC01_9AGAM</name>